<evidence type="ECO:0000256" key="2">
    <source>
        <dbReference type="ARBA" id="ARBA00022679"/>
    </source>
</evidence>
<protein>
    <recommendedName>
        <fullName evidence="11">DNA polymerase III subunit gamma/tau</fullName>
        <ecNumber evidence="11">2.7.7.7</ecNumber>
    </recommendedName>
</protein>
<evidence type="ECO:0000256" key="1">
    <source>
        <dbReference type="ARBA" id="ARBA00006360"/>
    </source>
</evidence>
<keyword evidence="9 11" id="KW-0239">DNA-directed DNA polymerase</keyword>
<dbReference type="InterPro" id="IPR027417">
    <property type="entry name" value="P-loop_NTPase"/>
</dbReference>
<dbReference type="EC" id="2.7.7.7" evidence="11"/>
<feature type="domain" description="AAA+ ATPase" evidence="12">
    <location>
        <begin position="37"/>
        <end position="181"/>
    </location>
</feature>
<evidence type="ECO:0000256" key="11">
    <source>
        <dbReference type="RuleBase" id="RU364063"/>
    </source>
</evidence>
<dbReference type="GO" id="GO:0009360">
    <property type="term" value="C:DNA polymerase III complex"/>
    <property type="evidence" value="ECO:0007669"/>
    <property type="project" value="InterPro"/>
</dbReference>
<dbReference type="InterPro" id="IPR012763">
    <property type="entry name" value="DNA_pol_III_sug/sutau_N"/>
</dbReference>
<dbReference type="Pfam" id="PF13177">
    <property type="entry name" value="DNA_pol3_delta2"/>
    <property type="match status" value="1"/>
</dbReference>
<dbReference type="InterPro" id="IPR005790">
    <property type="entry name" value="DNA_polIII_delta"/>
</dbReference>
<dbReference type="AlphaFoldDB" id="A0A2M6Z362"/>
<name>A0A2M6Z362_9BACT</name>
<dbReference type="InterPro" id="IPR003593">
    <property type="entry name" value="AAA+_ATPase"/>
</dbReference>
<dbReference type="FunFam" id="3.40.50.300:FF:000014">
    <property type="entry name" value="DNA polymerase III subunit gamma/tau"/>
    <property type="match status" value="1"/>
</dbReference>
<dbReference type="InterPro" id="IPR050238">
    <property type="entry name" value="DNA_Rep/Repair_Clamp_Loader"/>
</dbReference>
<dbReference type="Pfam" id="PF12169">
    <property type="entry name" value="DNA_pol3_gamma3"/>
    <property type="match status" value="1"/>
</dbReference>
<dbReference type="NCBIfam" id="TIGR02397">
    <property type="entry name" value="dnaX_nterm"/>
    <property type="match status" value="1"/>
</dbReference>
<evidence type="ECO:0000256" key="7">
    <source>
        <dbReference type="ARBA" id="ARBA00022833"/>
    </source>
</evidence>
<keyword evidence="2 11" id="KW-0808">Transferase</keyword>
<gene>
    <name evidence="11" type="primary">dnaX</name>
    <name evidence="13" type="ORF">COS93_01510</name>
</gene>
<dbReference type="PANTHER" id="PTHR11669">
    <property type="entry name" value="REPLICATION FACTOR C / DNA POLYMERASE III GAMMA-TAU SUBUNIT"/>
    <property type="match status" value="1"/>
</dbReference>
<evidence type="ECO:0000259" key="12">
    <source>
        <dbReference type="SMART" id="SM00382"/>
    </source>
</evidence>
<dbReference type="InterPro" id="IPR008921">
    <property type="entry name" value="DNA_pol3_clamp-load_cplx_C"/>
</dbReference>
<dbReference type="Gene3D" id="1.10.8.60">
    <property type="match status" value="1"/>
</dbReference>
<dbReference type="PANTHER" id="PTHR11669:SF0">
    <property type="entry name" value="PROTEIN STICHEL-LIKE 2"/>
    <property type="match status" value="1"/>
</dbReference>
<dbReference type="CDD" id="cd18137">
    <property type="entry name" value="HLD_clamp_pol_III_gamma_tau"/>
    <property type="match status" value="1"/>
</dbReference>
<dbReference type="GO" id="GO:0003887">
    <property type="term" value="F:DNA-directed DNA polymerase activity"/>
    <property type="evidence" value="ECO:0007669"/>
    <property type="project" value="UniProtKB-KW"/>
</dbReference>
<dbReference type="NCBIfam" id="NF004046">
    <property type="entry name" value="PRK05563.1"/>
    <property type="match status" value="1"/>
</dbReference>
<comment type="function">
    <text evidence="11">DNA polymerase III is a complex, multichain enzyme responsible for most of the replicative synthesis in bacteria. This DNA polymerase also exhibits 3' to 5' exonuclease activity.</text>
</comment>
<keyword evidence="4 11" id="KW-0235">DNA replication</keyword>
<dbReference type="GO" id="GO:0046872">
    <property type="term" value="F:metal ion binding"/>
    <property type="evidence" value="ECO:0007669"/>
    <property type="project" value="UniProtKB-KW"/>
</dbReference>
<dbReference type="SUPFAM" id="SSF48019">
    <property type="entry name" value="post-AAA+ oligomerization domain-like"/>
    <property type="match status" value="1"/>
</dbReference>
<keyword evidence="5" id="KW-0479">Metal-binding</keyword>
<dbReference type="InterPro" id="IPR045085">
    <property type="entry name" value="HLD_clamp_pol_III_gamma_tau"/>
</dbReference>
<keyword evidence="3 11" id="KW-0548">Nucleotidyltransferase</keyword>
<evidence type="ECO:0000256" key="4">
    <source>
        <dbReference type="ARBA" id="ARBA00022705"/>
    </source>
</evidence>
<comment type="subunit">
    <text evidence="11">DNA polymerase III contains a core (composed of alpha, epsilon and theta chains) that associates with a tau subunit. This core dimerizes to form the POLIII' complex. PolIII' associates with the gamma complex (composed of gamma, delta, delta', psi and chi chains) and with the beta chain to form the complete DNA polymerase III complex.</text>
</comment>
<sequence>MVNLVLYRKHRPKTFNEVIGQEHVVQTLTNAIGNELISHAYLFSGPRGTGKTTLGRLLAKAVNCKNRKAGEYEPCNQCENCLEINQGNSMDLIEIDAASNRGIDDIRELKDGIKFIPSKAKYKVFIIDEAHQLSKDAANALLKTLEEPPSHAIFVLATTEIHKMIPTIISRCQRFDFRKLTVEEIIKRLELILEKEKIKVEKPALQLIASQAEGSIRDAESLLDEVISFSGESQPIKKEVIEKLLGIVEVKVIFQFLEYLVSKNAKMAISFLNKTLERGLSPHQFNKALIDYLREILLLKIDSELENPLILGLTEEEKEKLKEFAFKTPIEDIQEALQKFVETENQIKYSSIPQLPMELAIVEICEKTE</sequence>
<keyword evidence="6 11" id="KW-0547">Nucleotide-binding</keyword>
<dbReference type="FunFam" id="1.10.8.60:FF:000013">
    <property type="entry name" value="DNA polymerase III subunit gamma/tau"/>
    <property type="match status" value="1"/>
</dbReference>
<dbReference type="GO" id="GO:0006261">
    <property type="term" value="P:DNA-templated DNA replication"/>
    <property type="evidence" value="ECO:0007669"/>
    <property type="project" value="TreeGrafter"/>
</dbReference>
<dbReference type="NCBIfam" id="TIGR01128">
    <property type="entry name" value="holA"/>
    <property type="match status" value="1"/>
</dbReference>
<dbReference type="Proteomes" id="UP000228777">
    <property type="component" value="Unassembled WGS sequence"/>
</dbReference>
<accession>A0A2M6Z362</accession>
<dbReference type="InterPro" id="IPR022754">
    <property type="entry name" value="DNA_pol_III_gamma-3"/>
</dbReference>
<evidence type="ECO:0000256" key="9">
    <source>
        <dbReference type="ARBA" id="ARBA00022932"/>
    </source>
</evidence>
<evidence type="ECO:0000256" key="6">
    <source>
        <dbReference type="ARBA" id="ARBA00022741"/>
    </source>
</evidence>
<keyword evidence="7" id="KW-0862">Zinc</keyword>
<dbReference type="GO" id="GO:0003677">
    <property type="term" value="F:DNA binding"/>
    <property type="evidence" value="ECO:0007669"/>
    <property type="project" value="InterPro"/>
</dbReference>
<dbReference type="GO" id="GO:0005524">
    <property type="term" value="F:ATP binding"/>
    <property type="evidence" value="ECO:0007669"/>
    <property type="project" value="UniProtKB-KW"/>
</dbReference>
<evidence type="ECO:0000256" key="8">
    <source>
        <dbReference type="ARBA" id="ARBA00022840"/>
    </source>
</evidence>
<dbReference type="Gene3D" id="3.40.50.300">
    <property type="entry name" value="P-loop containing nucleotide triphosphate hydrolases"/>
    <property type="match status" value="1"/>
</dbReference>
<evidence type="ECO:0000256" key="10">
    <source>
        <dbReference type="ARBA" id="ARBA00049244"/>
    </source>
</evidence>
<evidence type="ECO:0000313" key="14">
    <source>
        <dbReference type="Proteomes" id="UP000228777"/>
    </source>
</evidence>
<comment type="caution">
    <text evidence="13">The sequence shown here is derived from an EMBL/GenBank/DDBJ whole genome shotgun (WGS) entry which is preliminary data.</text>
</comment>
<evidence type="ECO:0000256" key="3">
    <source>
        <dbReference type="ARBA" id="ARBA00022695"/>
    </source>
</evidence>
<dbReference type="CDD" id="cd00009">
    <property type="entry name" value="AAA"/>
    <property type="match status" value="1"/>
</dbReference>
<evidence type="ECO:0000256" key="5">
    <source>
        <dbReference type="ARBA" id="ARBA00022723"/>
    </source>
</evidence>
<organism evidence="13 14">
    <name type="scientific">bacterium (Candidatus Gribaldobacteria) CG07_land_8_20_14_0_80_33_18</name>
    <dbReference type="NCBI Taxonomy" id="2014272"/>
    <lineage>
        <taxon>Bacteria</taxon>
        <taxon>Candidatus Gribaldobacteria</taxon>
    </lineage>
</organism>
<dbReference type="Gene3D" id="1.20.272.10">
    <property type="match status" value="1"/>
</dbReference>
<reference evidence="14" key="1">
    <citation type="submission" date="2017-09" db="EMBL/GenBank/DDBJ databases">
        <title>Depth-based differentiation of microbial function through sediment-hosted aquifers and enrichment of novel symbionts in the deep terrestrial subsurface.</title>
        <authorList>
            <person name="Probst A.J."/>
            <person name="Ladd B."/>
            <person name="Jarett J.K."/>
            <person name="Geller-Mcgrath D.E."/>
            <person name="Sieber C.M.K."/>
            <person name="Emerson J.B."/>
            <person name="Anantharaman K."/>
            <person name="Thomas B.C."/>
            <person name="Malmstrom R."/>
            <person name="Stieglmeier M."/>
            <person name="Klingl A."/>
            <person name="Woyke T."/>
            <person name="Ryan C.M."/>
            <person name="Banfield J.F."/>
        </authorList>
    </citation>
    <scope>NUCLEOTIDE SEQUENCE [LARGE SCALE GENOMIC DNA]</scope>
</reference>
<evidence type="ECO:0000313" key="13">
    <source>
        <dbReference type="EMBL" id="PIU46851.1"/>
    </source>
</evidence>
<keyword evidence="8 11" id="KW-0067">ATP-binding</keyword>
<dbReference type="SMART" id="SM00382">
    <property type="entry name" value="AAA"/>
    <property type="match status" value="1"/>
</dbReference>
<comment type="similarity">
    <text evidence="1 11">Belongs to the DnaX/STICHEL family.</text>
</comment>
<proteinExistence type="inferred from homology"/>
<dbReference type="SUPFAM" id="SSF52540">
    <property type="entry name" value="P-loop containing nucleoside triphosphate hydrolases"/>
    <property type="match status" value="1"/>
</dbReference>
<dbReference type="EMBL" id="PEWP01000028">
    <property type="protein sequence ID" value="PIU46851.1"/>
    <property type="molecule type" value="Genomic_DNA"/>
</dbReference>
<dbReference type="Pfam" id="PF22608">
    <property type="entry name" value="DNAX_ATPase_lid"/>
    <property type="match status" value="1"/>
</dbReference>
<comment type="catalytic activity">
    <reaction evidence="10 11">
        <text>DNA(n) + a 2'-deoxyribonucleoside 5'-triphosphate = DNA(n+1) + diphosphate</text>
        <dbReference type="Rhea" id="RHEA:22508"/>
        <dbReference type="Rhea" id="RHEA-COMP:17339"/>
        <dbReference type="Rhea" id="RHEA-COMP:17340"/>
        <dbReference type="ChEBI" id="CHEBI:33019"/>
        <dbReference type="ChEBI" id="CHEBI:61560"/>
        <dbReference type="ChEBI" id="CHEBI:173112"/>
        <dbReference type="EC" id="2.7.7.7"/>
    </reaction>
</comment>